<organism evidence="1 2">
    <name type="scientific">Candidatus Endonucleibacter bathymodioli</name>
    <dbReference type="NCBI Taxonomy" id="539814"/>
    <lineage>
        <taxon>Bacteria</taxon>
        <taxon>Pseudomonadati</taxon>
        <taxon>Pseudomonadota</taxon>
        <taxon>Gammaproteobacteria</taxon>
        <taxon>Oceanospirillales</taxon>
        <taxon>Endozoicomonadaceae</taxon>
        <taxon>Candidatus Endonucleibacter</taxon>
    </lineage>
</organism>
<keyword evidence="2" id="KW-1185">Reference proteome</keyword>
<evidence type="ECO:0000313" key="2">
    <source>
        <dbReference type="Proteomes" id="UP001178148"/>
    </source>
</evidence>
<comment type="caution">
    <text evidence="1">The sequence shown here is derived from an EMBL/GenBank/DDBJ whole genome shotgun (WGS) entry which is preliminary data.</text>
</comment>
<sequence>MYNITPSIIIKASKLMVVTLRYDLGSDIYDIEFSDIYFNDMNALGDLEHNSETNIPACKKNRQYKTAKEKQLKIQCLWQKYSTICTLIYNCSLCASIQMKGSTSAVLNGYYKAMIQKQG</sequence>
<accession>A0AA90NNA3</accession>
<reference evidence="1 2" key="1">
    <citation type="journal article" date="2023" name="bioRxiv">
        <title>An intranuclear bacterial parasite of deep-sea mussels expresses apoptosis inhibitors acquired from its host.</title>
        <authorList>
            <person name="Gonzalez Porras M.A."/>
            <person name="Assie A."/>
            <person name="Tietjen M."/>
            <person name="Violette M."/>
            <person name="Kleiner M."/>
            <person name="Gruber-Vodicka H."/>
            <person name="Dubilier N."/>
            <person name="Leisch N."/>
        </authorList>
    </citation>
    <scope>NUCLEOTIDE SEQUENCE [LARGE SCALE GENOMIC DNA]</scope>
    <source>
        <strain evidence="1">IAP13</strain>
    </source>
</reference>
<dbReference type="Proteomes" id="UP001178148">
    <property type="component" value="Unassembled WGS sequence"/>
</dbReference>
<protein>
    <submittedName>
        <fullName evidence="1">Uncharacterized protein</fullName>
    </submittedName>
</protein>
<dbReference type="AlphaFoldDB" id="A0AA90NNA3"/>
<proteinExistence type="predicted"/>
<evidence type="ECO:0000313" key="1">
    <source>
        <dbReference type="EMBL" id="MDP0589930.1"/>
    </source>
</evidence>
<name>A0AA90NNA3_9GAMM</name>
<dbReference type="EMBL" id="JASXSV010000024">
    <property type="protein sequence ID" value="MDP0589930.1"/>
    <property type="molecule type" value="Genomic_DNA"/>
</dbReference>
<gene>
    <name evidence="1" type="ORF">QS748_12415</name>
</gene>